<keyword evidence="2 4" id="KW-0560">Oxidoreductase</keyword>
<sequence>MKINLLENLRVDDTYIEELAQKLKEAGHDFTYYKDRTTDPDELLARSQDADIVIIGNTPYPAEVIEQLDQTQLIDVAFTGVDHVDQEAAANKGIAICNASGYANQAVAELSLGLALSLFRQLPASNQDARKTTDFPGPIQGREISQAKVGIIGTGAIGLATAKLYHALGAELMGYNRSEKEEAKALGMRYASLEEVMAESDIISIHLPATPETEGLISKEMIGKMKKEATLINVARGPIVDSQALADALNEEAIAGAGIDVFDQEPPLNEDEPLLSAKNTILTPHIGYLTDEAMVLRANTAFENALAFAEGQPQNLIK</sequence>
<organism evidence="7 8">
    <name type="scientific">Aerococcus sanguinicola</name>
    <dbReference type="NCBI Taxonomy" id="119206"/>
    <lineage>
        <taxon>Bacteria</taxon>
        <taxon>Bacillati</taxon>
        <taxon>Bacillota</taxon>
        <taxon>Bacilli</taxon>
        <taxon>Lactobacillales</taxon>
        <taxon>Aerococcaceae</taxon>
        <taxon>Aerococcus</taxon>
    </lineage>
</organism>
<keyword evidence="8" id="KW-1185">Reference proteome</keyword>
<dbReference type="Proteomes" id="UP000069912">
    <property type="component" value="Chromosome"/>
</dbReference>
<dbReference type="EMBL" id="CP014160">
    <property type="protein sequence ID" value="AMB94457.1"/>
    <property type="molecule type" value="Genomic_DNA"/>
</dbReference>
<dbReference type="KEGG" id="asan:AWM72_06705"/>
<dbReference type="Pfam" id="PF02826">
    <property type="entry name" value="2-Hacid_dh_C"/>
    <property type="match status" value="1"/>
</dbReference>
<dbReference type="GeneID" id="92903753"/>
<dbReference type="GO" id="GO:0016616">
    <property type="term" value="F:oxidoreductase activity, acting on the CH-OH group of donors, NAD or NADP as acceptor"/>
    <property type="evidence" value="ECO:0007669"/>
    <property type="project" value="InterPro"/>
</dbReference>
<dbReference type="InterPro" id="IPR036291">
    <property type="entry name" value="NAD(P)-bd_dom_sf"/>
</dbReference>
<feature type="domain" description="D-isomer specific 2-hydroxyacid dehydrogenase NAD-binding" evidence="6">
    <location>
        <begin position="112"/>
        <end position="287"/>
    </location>
</feature>
<proteinExistence type="inferred from homology"/>
<dbReference type="FunFam" id="3.40.50.720:FF:000203">
    <property type="entry name" value="D-3-phosphoglycerate dehydrogenase (SerA)"/>
    <property type="match status" value="1"/>
</dbReference>
<dbReference type="InterPro" id="IPR029752">
    <property type="entry name" value="D-isomer_DH_CS1"/>
</dbReference>
<dbReference type="SUPFAM" id="SSF52283">
    <property type="entry name" value="Formate/glycerate dehydrogenase catalytic domain-like"/>
    <property type="match status" value="1"/>
</dbReference>
<dbReference type="SUPFAM" id="SSF51735">
    <property type="entry name" value="NAD(P)-binding Rossmann-fold domains"/>
    <property type="match status" value="1"/>
</dbReference>
<dbReference type="PROSITE" id="PS00065">
    <property type="entry name" value="D_2_HYDROXYACID_DH_1"/>
    <property type="match status" value="1"/>
</dbReference>
<dbReference type="GO" id="GO:0051287">
    <property type="term" value="F:NAD binding"/>
    <property type="evidence" value="ECO:0007669"/>
    <property type="project" value="InterPro"/>
</dbReference>
<dbReference type="InterPro" id="IPR006140">
    <property type="entry name" value="D-isomer_DH_NAD-bd"/>
</dbReference>
<gene>
    <name evidence="7" type="ORF">AWM72_06705</name>
</gene>
<evidence type="ECO:0000256" key="2">
    <source>
        <dbReference type="ARBA" id="ARBA00023002"/>
    </source>
</evidence>
<evidence type="ECO:0000313" key="7">
    <source>
        <dbReference type="EMBL" id="AMB94457.1"/>
    </source>
</evidence>
<dbReference type="PANTHER" id="PTHR43761">
    <property type="entry name" value="D-ISOMER SPECIFIC 2-HYDROXYACID DEHYDROGENASE FAMILY PROTEIN (AFU_ORTHOLOGUE AFUA_1G13630)"/>
    <property type="match status" value="1"/>
</dbReference>
<evidence type="ECO:0000256" key="3">
    <source>
        <dbReference type="ARBA" id="ARBA00023027"/>
    </source>
</evidence>
<evidence type="ECO:0000256" key="4">
    <source>
        <dbReference type="RuleBase" id="RU003719"/>
    </source>
</evidence>
<comment type="similarity">
    <text evidence="1 4">Belongs to the D-isomer specific 2-hydroxyacid dehydrogenase family.</text>
</comment>
<evidence type="ECO:0000313" key="8">
    <source>
        <dbReference type="Proteomes" id="UP000069912"/>
    </source>
</evidence>
<dbReference type="Pfam" id="PF00389">
    <property type="entry name" value="2-Hacid_dh"/>
    <property type="match status" value="1"/>
</dbReference>
<dbReference type="PRINTS" id="PR00411">
    <property type="entry name" value="PNDRDTASEI"/>
</dbReference>
<accession>A0A0X8FBV5</accession>
<dbReference type="InterPro" id="IPR050418">
    <property type="entry name" value="D-iso_2-hydroxyacid_DH_PdxB"/>
</dbReference>
<name>A0A0X8FBV5_9LACT</name>
<reference evidence="8" key="2">
    <citation type="submission" date="2016-01" db="EMBL/GenBank/DDBJ databases">
        <title>Six Aerococcus type strain genome sequencing and assembly using PacBio and Illumina Hiseq.</title>
        <authorList>
            <person name="Carkaci D."/>
            <person name="Dargis R."/>
            <person name="Nielsen X.C."/>
            <person name="Skovgaard O."/>
            <person name="Fuursted K."/>
            <person name="Christensen J.J."/>
        </authorList>
    </citation>
    <scope>NUCLEOTIDE SEQUENCE [LARGE SCALE GENOMIC DNA]</scope>
    <source>
        <strain evidence="8">CCUG43001</strain>
    </source>
</reference>
<dbReference type="Gene3D" id="3.40.50.720">
    <property type="entry name" value="NAD(P)-binding Rossmann-like Domain"/>
    <property type="match status" value="2"/>
</dbReference>
<dbReference type="RefSeq" id="WP_067975164.1">
    <property type="nucleotide sequence ID" value="NZ_CP014160.1"/>
</dbReference>
<dbReference type="InterPro" id="IPR006139">
    <property type="entry name" value="D-isomer_2_OHA_DH_cat_dom"/>
</dbReference>
<evidence type="ECO:0000259" key="6">
    <source>
        <dbReference type="Pfam" id="PF02826"/>
    </source>
</evidence>
<reference evidence="7 8" key="1">
    <citation type="journal article" date="2016" name="Genome Announc.">
        <title>Complete Genome Sequences of Aerococcus christensenii CCUG 28831T, Aerococcus sanguinicola CCUG 43001T, Aerococcus urinae CCUG 36881T, Aerococcus urinaeequi CCUG 28094T, Aerococcus urinaehominis CCUG 42038 BT, and Aerococcus viridans CCUG 4311T.</title>
        <authorList>
            <person name="Carkaci D."/>
            <person name="Dargis R."/>
            <person name="Nielsen X.C."/>
            <person name="Skovgaard O."/>
            <person name="Fuursted K."/>
            <person name="Christensen J.J."/>
        </authorList>
    </citation>
    <scope>NUCLEOTIDE SEQUENCE [LARGE SCALE GENOMIC DNA]</scope>
    <source>
        <strain evidence="7 8">CCUG43001</strain>
    </source>
</reference>
<dbReference type="PANTHER" id="PTHR43761:SF1">
    <property type="entry name" value="D-ISOMER SPECIFIC 2-HYDROXYACID DEHYDROGENASE CATALYTIC DOMAIN-CONTAINING PROTEIN-RELATED"/>
    <property type="match status" value="1"/>
</dbReference>
<feature type="domain" description="D-isomer specific 2-hydroxyacid dehydrogenase catalytic" evidence="5">
    <location>
        <begin position="17"/>
        <end position="315"/>
    </location>
</feature>
<evidence type="ECO:0000256" key="1">
    <source>
        <dbReference type="ARBA" id="ARBA00005854"/>
    </source>
</evidence>
<dbReference type="AlphaFoldDB" id="A0A0X8FBV5"/>
<evidence type="ECO:0000259" key="5">
    <source>
        <dbReference type="Pfam" id="PF00389"/>
    </source>
</evidence>
<keyword evidence="3" id="KW-0520">NAD</keyword>
<protein>
    <submittedName>
        <fullName evidence="7">Hydroxyacid dehydrogenase</fullName>
    </submittedName>
</protein>